<reference evidence="3" key="1">
    <citation type="journal article" date="2021" name="G3 (Bethesda)">
        <title>Genome and transcriptome analysis of the beet armyworm Spodoptera exigua reveals targets for pest control. .</title>
        <authorList>
            <person name="Simon S."/>
            <person name="Breeschoten T."/>
            <person name="Jansen H.J."/>
            <person name="Dirks R.P."/>
            <person name="Schranz M.E."/>
            <person name="Ros V.I.D."/>
        </authorList>
    </citation>
    <scope>NUCLEOTIDE SEQUENCE</scope>
    <source>
        <strain evidence="3">TB_SE_WUR_2020</strain>
    </source>
</reference>
<comment type="caution">
    <text evidence="3">The sequence shown here is derived from an EMBL/GenBank/DDBJ whole genome shotgun (WGS) entry which is preliminary data.</text>
</comment>
<dbReference type="InterPro" id="IPR001245">
    <property type="entry name" value="Ser-Thr/Tyr_kinase_cat_dom"/>
</dbReference>
<dbReference type="AlphaFoldDB" id="A0A922MNG0"/>
<dbReference type="InterPro" id="IPR011009">
    <property type="entry name" value="Kinase-like_dom_sf"/>
</dbReference>
<dbReference type="Gene3D" id="1.10.510.10">
    <property type="entry name" value="Transferase(Phosphotransferase) domain 1"/>
    <property type="match status" value="1"/>
</dbReference>
<protein>
    <recommendedName>
        <fullName evidence="2">Serine-threonine/tyrosine-protein kinase catalytic domain-containing protein</fullName>
    </recommendedName>
</protein>
<accession>A0A922MNG0</accession>
<name>A0A922MNG0_SPOEX</name>
<dbReference type="Pfam" id="PF07714">
    <property type="entry name" value="PK_Tyr_Ser-Thr"/>
    <property type="match status" value="1"/>
</dbReference>
<feature type="compositionally biased region" description="Polar residues" evidence="1">
    <location>
        <begin position="130"/>
        <end position="147"/>
    </location>
</feature>
<feature type="domain" description="Serine-threonine/tyrosine-protein kinase catalytic" evidence="2">
    <location>
        <begin position="23"/>
        <end position="86"/>
    </location>
</feature>
<dbReference type="EMBL" id="JACEFF010000324">
    <property type="protein sequence ID" value="KAH9639576.1"/>
    <property type="molecule type" value="Genomic_DNA"/>
</dbReference>
<dbReference type="Proteomes" id="UP000814243">
    <property type="component" value="Unassembled WGS sequence"/>
</dbReference>
<evidence type="ECO:0000313" key="3">
    <source>
        <dbReference type="EMBL" id="KAH9639576.1"/>
    </source>
</evidence>
<sequence>MRYFIYKTPFSFTWICSPNWSWVRHENIVRLLGLCNEADPHYMLLEHTDWGELKKFLIATRSPEENAEYVSRVGAAHAPPAPSRACPPLGAQHRALLAAALAAALAKMNFLENITFRRPRTKSDSMLTDENELHTTNKTNETITSLPELSDDDDDEIKKLKEQVLNLTLELQNAQSEIKSLSIENNRPQFTEIYEEITTILQDITSETTSQKSQDKAEE</sequence>
<proteinExistence type="predicted"/>
<feature type="region of interest" description="Disordered" evidence="1">
    <location>
        <begin position="130"/>
        <end position="154"/>
    </location>
</feature>
<organism evidence="3 4">
    <name type="scientific">Spodoptera exigua</name>
    <name type="common">Beet armyworm</name>
    <name type="synonym">Noctua fulgens</name>
    <dbReference type="NCBI Taxonomy" id="7107"/>
    <lineage>
        <taxon>Eukaryota</taxon>
        <taxon>Metazoa</taxon>
        <taxon>Ecdysozoa</taxon>
        <taxon>Arthropoda</taxon>
        <taxon>Hexapoda</taxon>
        <taxon>Insecta</taxon>
        <taxon>Pterygota</taxon>
        <taxon>Neoptera</taxon>
        <taxon>Endopterygota</taxon>
        <taxon>Lepidoptera</taxon>
        <taxon>Glossata</taxon>
        <taxon>Ditrysia</taxon>
        <taxon>Noctuoidea</taxon>
        <taxon>Noctuidae</taxon>
        <taxon>Amphipyrinae</taxon>
        <taxon>Spodoptera</taxon>
    </lineage>
</organism>
<evidence type="ECO:0000313" key="4">
    <source>
        <dbReference type="Proteomes" id="UP000814243"/>
    </source>
</evidence>
<evidence type="ECO:0000259" key="2">
    <source>
        <dbReference type="Pfam" id="PF07714"/>
    </source>
</evidence>
<gene>
    <name evidence="3" type="ORF">HF086_008997</name>
</gene>
<dbReference type="GO" id="GO:0004672">
    <property type="term" value="F:protein kinase activity"/>
    <property type="evidence" value="ECO:0007669"/>
    <property type="project" value="InterPro"/>
</dbReference>
<dbReference type="SUPFAM" id="SSF56112">
    <property type="entry name" value="Protein kinase-like (PK-like)"/>
    <property type="match status" value="1"/>
</dbReference>
<evidence type="ECO:0000256" key="1">
    <source>
        <dbReference type="SAM" id="MobiDB-lite"/>
    </source>
</evidence>